<keyword evidence="5 6" id="KW-0472">Membrane</keyword>
<gene>
    <name evidence="7" type="ORF">EPA93_24760</name>
</gene>
<evidence type="ECO:0000313" key="7">
    <source>
        <dbReference type="EMBL" id="QBD79020.1"/>
    </source>
</evidence>
<dbReference type="Proteomes" id="UP000290365">
    <property type="component" value="Chromosome"/>
</dbReference>
<feature type="transmembrane region" description="Helical" evidence="6">
    <location>
        <begin position="238"/>
        <end position="255"/>
    </location>
</feature>
<dbReference type="PANTHER" id="PTHR39087">
    <property type="entry name" value="UPF0104 MEMBRANE PROTEIN MJ1595"/>
    <property type="match status" value="1"/>
</dbReference>
<keyword evidence="8" id="KW-1185">Reference proteome</keyword>
<dbReference type="PANTHER" id="PTHR39087:SF2">
    <property type="entry name" value="UPF0104 MEMBRANE PROTEIN MJ1595"/>
    <property type="match status" value="1"/>
</dbReference>
<evidence type="ECO:0000256" key="5">
    <source>
        <dbReference type="ARBA" id="ARBA00023136"/>
    </source>
</evidence>
<comment type="subcellular location">
    <subcellularLocation>
        <location evidence="1">Cell membrane</location>
        <topology evidence="1">Multi-pass membrane protein</topology>
    </subcellularLocation>
</comment>
<name>A0A4P6JUN5_KTERU</name>
<reference evidence="7 8" key="1">
    <citation type="submission" date="2019-01" db="EMBL/GenBank/DDBJ databases">
        <title>Ktedonosporobacter rubrisoli SCAWS-G2.</title>
        <authorList>
            <person name="Huang Y."/>
            <person name="Yan B."/>
        </authorList>
    </citation>
    <scope>NUCLEOTIDE SEQUENCE [LARGE SCALE GENOMIC DNA]</scope>
    <source>
        <strain evidence="7 8">SCAWS-G2</strain>
    </source>
</reference>
<dbReference type="KEGG" id="kbs:EPA93_24760"/>
<keyword evidence="4 6" id="KW-1133">Transmembrane helix</keyword>
<dbReference type="AlphaFoldDB" id="A0A4P6JUN5"/>
<dbReference type="GO" id="GO:0005886">
    <property type="term" value="C:plasma membrane"/>
    <property type="evidence" value="ECO:0007669"/>
    <property type="project" value="UniProtKB-SubCell"/>
</dbReference>
<evidence type="ECO:0000256" key="4">
    <source>
        <dbReference type="ARBA" id="ARBA00022989"/>
    </source>
</evidence>
<proteinExistence type="predicted"/>
<feature type="transmembrane region" description="Helical" evidence="6">
    <location>
        <begin position="491"/>
        <end position="514"/>
    </location>
</feature>
<feature type="transmembrane region" description="Helical" evidence="6">
    <location>
        <begin position="195"/>
        <end position="217"/>
    </location>
</feature>
<evidence type="ECO:0000256" key="2">
    <source>
        <dbReference type="ARBA" id="ARBA00022475"/>
    </source>
</evidence>
<dbReference type="NCBIfam" id="TIGR00374">
    <property type="entry name" value="flippase-like domain"/>
    <property type="match status" value="1"/>
</dbReference>
<dbReference type="EMBL" id="CP035758">
    <property type="protein sequence ID" value="QBD79020.1"/>
    <property type="molecule type" value="Genomic_DNA"/>
</dbReference>
<organism evidence="7 8">
    <name type="scientific">Ktedonosporobacter rubrisoli</name>
    <dbReference type="NCBI Taxonomy" id="2509675"/>
    <lineage>
        <taxon>Bacteria</taxon>
        <taxon>Bacillati</taxon>
        <taxon>Chloroflexota</taxon>
        <taxon>Ktedonobacteria</taxon>
        <taxon>Ktedonobacterales</taxon>
        <taxon>Ktedonosporobacteraceae</taxon>
        <taxon>Ktedonosporobacter</taxon>
    </lineage>
</organism>
<feature type="transmembrane region" description="Helical" evidence="6">
    <location>
        <begin position="346"/>
        <end position="369"/>
    </location>
</feature>
<dbReference type="InterPro" id="IPR022791">
    <property type="entry name" value="L-PG_synthase/AglD"/>
</dbReference>
<evidence type="ECO:0000256" key="6">
    <source>
        <dbReference type="SAM" id="Phobius"/>
    </source>
</evidence>
<dbReference type="Pfam" id="PF03706">
    <property type="entry name" value="LPG_synthase_TM"/>
    <property type="match status" value="1"/>
</dbReference>
<evidence type="ECO:0000313" key="8">
    <source>
        <dbReference type="Proteomes" id="UP000290365"/>
    </source>
</evidence>
<keyword evidence="3 6" id="KW-0812">Transmembrane</keyword>
<protein>
    <submittedName>
        <fullName evidence="7">Flippase-like domain-containing protein</fullName>
    </submittedName>
</protein>
<sequence length="549" mass="59123">MQQDPHTPVPGQNLGSLFKHPHSFMEHTHNELWDQEKQEMGAQSQDEQLKVPDFAEQPTMALPLPQGSSPLFYEHINDLLKQPAAGKSRRQILEEQLAYAQLDEQLEEDLDFSRMSTLHLMQLSGMMRAVKLAPAAPSRPGGAGSAASVNNVEWWSNVRETGMLPVVSKMKTVSMPAVPATPVAPKAEPTWKKLLGMPAVRIALGCIFGAIMLFLVFRSINIPKTISILRASLTTPQGLLFACLAALSCVASYAIRGARWRFFVSRVGKVKTLKAIQIFLVGVFINFALPVQGGEVAKSLMLKRIAGIPISQSLPTVAMDKALDLMPALIIMAIVPFIGVSMNATLWIILGTVGGILLGLIFVVALTAWNRGRALKLIQLVLKVLPKGIGGKIEGFAMGLVDSLLAAASNPRTFIPAILLTCLAVTCDGLFALFSFWTIGLSKMSFGAAIFGYTTYNMFTILPSPPGGVGSNEFYGGLVFSNLLGFNRDSVTAMFLFSHPLFAIVMTITALICLRTMGLTIASALRVQSSSEASGSGAAKAEEAMSSRV</sequence>
<feature type="transmembrane region" description="Helical" evidence="6">
    <location>
        <begin position="275"/>
        <end position="294"/>
    </location>
</feature>
<accession>A0A4P6JUN5</accession>
<feature type="transmembrane region" description="Helical" evidence="6">
    <location>
        <begin position="414"/>
        <end position="437"/>
    </location>
</feature>
<keyword evidence="2" id="KW-1003">Cell membrane</keyword>
<evidence type="ECO:0000256" key="3">
    <source>
        <dbReference type="ARBA" id="ARBA00022692"/>
    </source>
</evidence>
<dbReference type="OrthoDB" id="161798at2"/>
<feature type="transmembrane region" description="Helical" evidence="6">
    <location>
        <begin position="322"/>
        <end position="340"/>
    </location>
</feature>
<evidence type="ECO:0000256" key="1">
    <source>
        <dbReference type="ARBA" id="ARBA00004651"/>
    </source>
</evidence>